<comment type="catalytic activity">
    <reaction evidence="1 9">
        <text>N-(5-phospho-beta-D-ribosyl)anthranilate = 1-(2-carboxyphenylamino)-1-deoxy-D-ribulose 5-phosphate</text>
        <dbReference type="Rhea" id="RHEA:21540"/>
        <dbReference type="ChEBI" id="CHEBI:18277"/>
        <dbReference type="ChEBI" id="CHEBI:58613"/>
        <dbReference type="EC" id="5.3.1.24"/>
    </reaction>
</comment>
<dbReference type="PANTHER" id="PTHR42894">
    <property type="entry name" value="N-(5'-PHOSPHORIBOSYL)ANTHRANILATE ISOMERASE"/>
    <property type="match status" value="1"/>
</dbReference>
<evidence type="ECO:0000256" key="7">
    <source>
        <dbReference type="ARBA" id="ARBA00023141"/>
    </source>
</evidence>
<dbReference type="EMBL" id="CP071060">
    <property type="protein sequence ID" value="QSI75418.1"/>
    <property type="molecule type" value="Genomic_DNA"/>
</dbReference>
<keyword evidence="7 9" id="KW-0057">Aromatic amino acid biosynthesis</keyword>
<name>A0ABX7M3R6_9RHOO</name>
<evidence type="ECO:0000256" key="8">
    <source>
        <dbReference type="ARBA" id="ARBA00023235"/>
    </source>
</evidence>
<dbReference type="Gene3D" id="3.20.20.70">
    <property type="entry name" value="Aldolase class I"/>
    <property type="match status" value="1"/>
</dbReference>
<organism evidence="11 12">
    <name type="scientific">Niveibacterium microcysteis</name>
    <dbReference type="NCBI Taxonomy" id="2811415"/>
    <lineage>
        <taxon>Bacteria</taxon>
        <taxon>Pseudomonadati</taxon>
        <taxon>Pseudomonadota</taxon>
        <taxon>Betaproteobacteria</taxon>
        <taxon>Rhodocyclales</taxon>
        <taxon>Rhodocyclaceae</taxon>
        <taxon>Niveibacterium</taxon>
    </lineage>
</organism>
<proteinExistence type="inferred from homology"/>
<dbReference type="InterPro" id="IPR001240">
    <property type="entry name" value="PRAI_dom"/>
</dbReference>
<dbReference type="Proteomes" id="UP000663570">
    <property type="component" value="Chromosome"/>
</dbReference>
<evidence type="ECO:0000256" key="4">
    <source>
        <dbReference type="ARBA" id="ARBA00022272"/>
    </source>
</evidence>
<dbReference type="NCBIfam" id="NF002298">
    <property type="entry name" value="PRK01222.1-4"/>
    <property type="match status" value="1"/>
</dbReference>
<evidence type="ECO:0000256" key="6">
    <source>
        <dbReference type="ARBA" id="ARBA00022822"/>
    </source>
</evidence>
<evidence type="ECO:0000313" key="11">
    <source>
        <dbReference type="EMBL" id="QSI75418.1"/>
    </source>
</evidence>
<dbReference type="PANTHER" id="PTHR42894:SF1">
    <property type="entry name" value="N-(5'-PHOSPHORIBOSYL)ANTHRANILATE ISOMERASE"/>
    <property type="match status" value="1"/>
</dbReference>
<evidence type="ECO:0000256" key="5">
    <source>
        <dbReference type="ARBA" id="ARBA00022605"/>
    </source>
</evidence>
<evidence type="ECO:0000259" key="10">
    <source>
        <dbReference type="Pfam" id="PF00697"/>
    </source>
</evidence>
<keyword evidence="12" id="KW-1185">Reference proteome</keyword>
<dbReference type="InterPro" id="IPR013785">
    <property type="entry name" value="Aldolase_TIM"/>
</dbReference>
<protein>
    <recommendedName>
        <fullName evidence="4 9">N-(5'-phosphoribosyl)anthranilate isomerase</fullName>
        <shortName evidence="9">PRAI</shortName>
        <ecNumber evidence="3 9">5.3.1.24</ecNumber>
    </recommendedName>
</protein>
<dbReference type="HAMAP" id="MF_00135">
    <property type="entry name" value="PRAI"/>
    <property type="match status" value="1"/>
</dbReference>
<sequence length="207" mass="22117">MSRTRVKICGLTREEDVDAAVGAGADAIGLVFYPPSPRFVSIERAKQLSRRVPPFVSIVGLFVNPESADVRAVLDAVPIHLLQFHGDEDDGFCRQFGRPYLKAVRMRPGVDLIHYEASFGSAQALLVDAFVEGFGGGGQTFDWSLIPSGLTRPLVLSGGLSPANVEEAIRQVRPAAVDVSSGVEAAKGIKDARRIAEFIAGVRNADG</sequence>
<accession>A0ABX7M3R6</accession>
<evidence type="ECO:0000256" key="1">
    <source>
        <dbReference type="ARBA" id="ARBA00001164"/>
    </source>
</evidence>
<dbReference type="SUPFAM" id="SSF51366">
    <property type="entry name" value="Ribulose-phoshate binding barrel"/>
    <property type="match status" value="1"/>
</dbReference>
<dbReference type="EC" id="5.3.1.24" evidence="3 9"/>
<dbReference type="GO" id="GO:0004640">
    <property type="term" value="F:phosphoribosylanthranilate isomerase activity"/>
    <property type="evidence" value="ECO:0007669"/>
    <property type="project" value="UniProtKB-EC"/>
</dbReference>
<dbReference type="NCBIfam" id="NF002299">
    <property type="entry name" value="PRK01222.1-6"/>
    <property type="match status" value="1"/>
</dbReference>
<feature type="domain" description="N-(5'phosphoribosyl) anthranilate isomerase (PRAI)" evidence="10">
    <location>
        <begin position="6"/>
        <end position="199"/>
    </location>
</feature>
<dbReference type="Pfam" id="PF00697">
    <property type="entry name" value="PRAI"/>
    <property type="match status" value="1"/>
</dbReference>
<dbReference type="CDD" id="cd00405">
    <property type="entry name" value="PRAI"/>
    <property type="match status" value="1"/>
</dbReference>
<comment type="pathway">
    <text evidence="2 9">Amino-acid biosynthesis; L-tryptophan biosynthesis; L-tryptophan from chorismate: step 3/5.</text>
</comment>
<evidence type="ECO:0000256" key="3">
    <source>
        <dbReference type="ARBA" id="ARBA00012572"/>
    </source>
</evidence>
<gene>
    <name evidence="9" type="primary">trpF</name>
    <name evidence="11" type="ORF">JY500_12955</name>
</gene>
<keyword evidence="8 9" id="KW-0413">Isomerase</keyword>
<evidence type="ECO:0000256" key="9">
    <source>
        <dbReference type="HAMAP-Rule" id="MF_00135"/>
    </source>
</evidence>
<evidence type="ECO:0000256" key="2">
    <source>
        <dbReference type="ARBA" id="ARBA00004664"/>
    </source>
</evidence>
<comment type="similarity">
    <text evidence="9">Belongs to the TrpF family.</text>
</comment>
<dbReference type="InterPro" id="IPR044643">
    <property type="entry name" value="TrpF_fam"/>
</dbReference>
<keyword evidence="5 9" id="KW-0028">Amino-acid biosynthesis</keyword>
<keyword evidence="6 9" id="KW-0822">Tryptophan biosynthesis</keyword>
<reference evidence="11 12" key="1">
    <citation type="submission" date="2021-02" db="EMBL/GenBank/DDBJ databases">
        <title>Niveibacterium changnyeongensis HC41.</title>
        <authorList>
            <person name="Kang M."/>
        </authorList>
    </citation>
    <scope>NUCLEOTIDE SEQUENCE [LARGE SCALE GENOMIC DNA]</scope>
    <source>
        <strain evidence="11 12">HC41</strain>
    </source>
</reference>
<evidence type="ECO:0000313" key="12">
    <source>
        <dbReference type="Proteomes" id="UP000663570"/>
    </source>
</evidence>
<dbReference type="InterPro" id="IPR011060">
    <property type="entry name" value="RibuloseP-bd_barrel"/>
</dbReference>
<dbReference type="RefSeq" id="WP_206252959.1">
    <property type="nucleotide sequence ID" value="NZ_CP071060.1"/>
</dbReference>